<gene>
    <name evidence="1" type="ordered locus">lin0772</name>
</gene>
<sequence>MIEYDERIYKNIVLFSPFIKIGKIQDAFKQISTKKEEEYSLKNTLKEYNRKFREKNNKSYDYASKSLAAMVKNEILTIEQIDEILFIITEDSLFNSYIYKLSSEQLKTNGERLINWKLPNTIEILENIGISTKKDFKVCGYKLVEGTPGTVESLRLLLIDSQILQRYDKEEDETYNFIFPTLVEYDFRRQLLHIRTQEINNIINTEDKFRTASGRIKNTLTFIDSFKNPIKYKHVSNFKEKLFNIEENLLKEVRNKVNKELDSFKEPINVFCKSIDAKYKNKSENISTADYVKTSIQTIIAMNIVRNPLGDITSIKFRNKSTDDESSYSEVSIRDKKNHCISVDNLYWLNLAVLLDVKSVESMKLVLYKDNLTSLVNLDYSLGTGNIKLLKNTAGEDGTMPSQVKYDSVLDELVKFI</sequence>
<accession>Q92DP1</accession>
<dbReference type="OrthoDB" id="2943802at2"/>
<dbReference type="EMBL" id="AL596166">
    <property type="protein sequence ID" value="CAC96004.1"/>
    <property type="molecule type" value="Genomic_DNA"/>
</dbReference>
<dbReference type="Proteomes" id="UP000002513">
    <property type="component" value="Chromosome"/>
</dbReference>
<reference evidence="1 2" key="1">
    <citation type="journal article" date="2001" name="Science">
        <title>Comparative genomics of Listeria species.</title>
        <authorList>
            <person name="Glaser P."/>
            <person name="Frangeul L."/>
            <person name="Buchrieser C."/>
            <person name="Rusniok C."/>
            <person name="Amend A."/>
            <person name="Baquero F."/>
            <person name="Berche P."/>
            <person name="Bloecker H."/>
            <person name="Brandt P."/>
            <person name="Chakraborty T."/>
            <person name="Charbit A."/>
            <person name="Chetouani F."/>
            <person name="Couve E."/>
            <person name="de Daruvar A."/>
            <person name="Dehoux P."/>
            <person name="Domann E."/>
            <person name="Dominguez-Bernal G."/>
            <person name="Duchaud E."/>
            <person name="Durant L."/>
            <person name="Dussurget O."/>
            <person name="Entian K.-D."/>
            <person name="Fsihi H."/>
            <person name="Garcia-del Portillo F."/>
            <person name="Garrido P."/>
            <person name="Gautier L."/>
            <person name="Goebel W."/>
            <person name="Gomez-Lopez N."/>
            <person name="Hain T."/>
            <person name="Hauf J."/>
            <person name="Jackson D."/>
            <person name="Jones L.-M."/>
            <person name="Kaerst U."/>
            <person name="Kreft J."/>
            <person name="Kuhn M."/>
            <person name="Kunst F."/>
            <person name="Kurapkat G."/>
            <person name="Madueno E."/>
            <person name="Maitournam A."/>
            <person name="Mata Vicente J."/>
            <person name="Ng E."/>
            <person name="Nedjari H."/>
            <person name="Nordsiek G."/>
            <person name="Novella S."/>
            <person name="de Pablos B."/>
            <person name="Perez-Diaz J.-C."/>
            <person name="Purcell R."/>
            <person name="Remmel B."/>
            <person name="Rose M."/>
            <person name="Schlueter T."/>
            <person name="Simoes N."/>
            <person name="Tierrez A."/>
            <person name="Vazquez-Boland J.-A."/>
            <person name="Voss H."/>
            <person name="Wehland J."/>
            <person name="Cossart P."/>
        </authorList>
    </citation>
    <scope>NUCLEOTIDE SEQUENCE [LARGE SCALE GENOMIC DNA]</scope>
    <source>
        <strain evidence="2">ATCC BAA-680 / CLIP 11262</strain>
    </source>
</reference>
<proteinExistence type="predicted"/>
<dbReference type="eggNOG" id="ENOG5033USR">
    <property type="taxonomic scope" value="Bacteria"/>
</dbReference>
<dbReference type="KEGG" id="lin:lin0772"/>
<evidence type="ECO:0000313" key="2">
    <source>
        <dbReference type="Proteomes" id="UP000002513"/>
    </source>
</evidence>
<dbReference type="RefSeq" id="WP_010990602.1">
    <property type="nucleotide sequence ID" value="NC_003212.1"/>
</dbReference>
<organism evidence="1 2">
    <name type="scientific">Listeria innocua serovar 6a (strain ATCC BAA-680 / CLIP 11262)</name>
    <dbReference type="NCBI Taxonomy" id="272626"/>
    <lineage>
        <taxon>Bacteria</taxon>
        <taxon>Bacillati</taxon>
        <taxon>Bacillota</taxon>
        <taxon>Bacilli</taxon>
        <taxon>Bacillales</taxon>
        <taxon>Listeriaceae</taxon>
        <taxon>Listeria</taxon>
    </lineage>
</organism>
<name>Q92DP1_LISIN</name>
<dbReference type="AlphaFoldDB" id="Q92DP1"/>
<dbReference type="PIR" id="AD1529">
    <property type="entry name" value="AD1529"/>
</dbReference>
<dbReference type="HOGENOM" id="CLU_646637_0_0_9"/>
<protein>
    <submittedName>
        <fullName evidence="1">Lin0772 protein</fullName>
    </submittedName>
</protein>
<evidence type="ECO:0000313" key="1">
    <source>
        <dbReference type="EMBL" id="CAC96004.1"/>
    </source>
</evidence>